<evidence type="ECO:0000313" key="26">
    <source>
        <dbReference type="Proteomes" id="UP001642501"/>
    </source>
</evidence>
<evidence type="ECO:0000256" key="17">
    <source>
        <dbReference type="ARBA" id="ARBA00023316"/>
    </source>
</evidence>
<evidence type="ECO:0000256" key="9">
    <source>
        <dbReference type="ARBA" id="ARBA00022525"/>
    </source>
</evidence>
<evidence type="ECO:0000256" key="18">
    <source>
        <dbReference type="ARBA" id="ARBA00023326"/>
    </source>
</evidence>
<keyword evidence="14" id="KW-0325">Glycoprotein</keyword>
<dbReference type="Proteomes" id="UP001642501">
    <property type="component" value="Unassembled WGS sequence"/>
</dbReference>
<keyword evidence="11 24" id="KW-0732">Signal</keyword>
<gene>
    <name evidence="25" type="ORF">SEPCBS57363_000963</name>
</gene>
<dbReference type="InterPro" id="IPR017853">
    <property type="entry name" value="GH"/>
</dbReference>
<feature type="compositionally biased region" description="Low complexity" evidence="23">
    <location>
        <begin position="338"/>
        <end position="374"/>
    </location>
</feature>
<dbReference type="EMBL" id="CAWUOM010000009">
    <property type="protein sequence ID" value="CAK7264208.1"/>
    <property type="molecule type" value="Genomic_DNA"/>
</dbReference>
<keyword evidence="26" id="KW-1185">Reference proteome</keyword>
<evidence type="ECO:0000256" key="16">
    <source>
        <dbReference type="ARBA" id="ARBA00023288"/>
    </source>
</evidence>
<evidence type="ECO:0000256" key="12">
    <source>
        <dbReference type="ARBA" id="ARBA00022801"/>
    </source>
</evidence>
<evidence type="ECO:0000256" key="22">
    <source>
        <dbReference type="RuleBase" id="RU004335"/>
    </source>
</evidence>
<dbReference type="InterPro" id="IPR000490">
    <property type="entry name" value="Glyco_hydro_17"/>
</dbReference>
<keyword evidence="17" id="KW-0961">Cell wall biogenesis/degradation</keyword>
<keyword evidence="9" id="KW-0964">Secreted</keyword>
<evidence type="ECO:0000256" key="5">
    <source>
        <dbReference type="ARBA" id="ARBA00012780"/>
    </source>
</evidence>
<feature type="compositionally biased region" description="Low complexity" evidence="23">
    <location>
        <begin position="382"/>
        <end position="443"/>
    </location>
</feature>
<keyword evidence="18" id="KW-0624">Polysaccharide degradation</keyword>
<keyword evidence="12" id="KW-0378">Hydrolase</keyword>
<feature type="region of interest" description="Disordered" evidence="23">
    <location>
        <begin position="316"/>
        <end position="443"/>
    </location>
</feature>
<comment type="caution">
    <text evidence="25">The sequence shown here is derived from an EMBL/GenBank/DDBJ whole genome shotgun (WGS) entry which is preliminary data.</text>
</comment>
<evidence type="ECO:0000256" key="8">
    <source>
        <dbReference type="ARBA" id="ARBA00022512"/>
    </source>
</evidence>
<protein>
    <recommendedName>
        <fullName evidence="6">Probable glucan endo-1,3-beta-glucosidase eglC</fullName>
        <ecNumber evidence="5">3.2.1.39</ecNumber>
    </recommendedName>
    <alternativeName>
        <fullName evidence="20">Endo-1,3-beta-glucanase eglC</fullName>
    </alternativeName>
    <alternativeName>
        <fullName evidence="21">Laminarinase eglC</fullName>
    </alternativeName>
</protein>
<evidence type="ECO:0000313" key="25">
    <source>
        <dbReference type="EMBL" id="CAK7264208.1"/>
    </source>
</evidence>
<feature type="chain" id="PRO_5045155385" description="Probable glucan endo-1,3-beta-glucosidase eglC" evidence="24">
    <location>
        <begin position="20"/>
        <end position="470"/>
    </location>
</feature>
<evidence type="ECO:0000256" key="23">
    <source>
        <dbReference type="SAM" id="MobiDB-lite"/>
    </source>
</evidence>
<dbReference type="SUPFAM" id="SSF51445">
    <property type="entry name" value="(Trans)glycosidases"/>
    <property type="match status" value="1"/>
</dbReference>
<dbReference type="InterPro" id="IPR050732">
    <property type="entry name" value="Beta-glucan_modifiers"/>
</dbReference>
<evidence type="ECO:0000256" key="7">
    <source>
        <dbReference type="ARBA" id="ARBA00022475"/>
    </source>
</evidence>
<proteinExistence type="inferred from homology"/>
<organism evidence="25 26">
    <name type="scientific">Sporothrix epigloea</name>
    <dbReference type="NCBI Taxonomy" id="1892477"/>
    <lineage>
        <taxon>Eukaryota</taxon>
        <taxon>Fungi</taxon>
        <taxon>Dikarya</taxon>
        <taxon>Ascomycota</taxon>
        <taxon>Pezizomycotina</taxon>
        <taxon>Sordariomycetes</taxon>
        <taxon>Sordariomycetidae</taxon>
        <taxon>Ophiostomatales</taxon>
        <taxon>Ophiostomataceae</taxon>
        <taxon>Sporothrix</taxon>
    </lineage>
</organism>
<evidence type="ECO:0000256" key="10">
    <source>
        <dbReference type="ARBA" id="ARBA00022622"/>
    </source>
</evidence>
<keyword evidence="13" id="KW-0472">Membrane</keyword>
<evidence type="ECO:0000256" key="4">
    <source>
        <dbReference type="ARBA" id="ARBA00008773"/>
    </source>
</evidence>
<evidence type="ECO:0000256" key="6">
    <source>
        <dbReference type="ARBA" id="ARBA00019762"/>
    </source>
</evidence>
<evidence type="ECO:0000256" key="1">
    <source>
        <dbReference type="ARBA" id="ARBA00000382"/>
    </source>
</evidence>
<name>A0ABP0D961_9PEZI</name>
<evidence type="ECO:0000256" key="21">
    <source>
        <dbReference type="ARBA" id="ARBA00032906"/>
    </source>
</evidence>
<reference evidence="25 26" key="1">
    <citation type="submission" date="2024-01" db="EMBL/GenBank/DDBJ databases">
        <authorList>
            <person name="Allen C."/>
            <person name="Tagirdzhanova G."/>
        </authorList>
    </citation>
    <scope>NUCLEOTIDE SEQUENCE [LARGE SCALE GENOMIC DNA]</scope>
    <source>
        <strain evidence="25 26">CBS 573.63</strain>
    </source>
</reference>
<evidence type="ECO:0000256" key="13">
    <source>
        <dbReference type="ARBA" id="ARBA00023136"/>
    </source>
</evidence>
<comment type="function">
    <text evidence="19">Glucanases play a role in cell expansion during growth, in cell-cell fusion during mating, and in spore release during sporulation. This enzyme may be involved in beta-glucan degradation and also function biosynthetically as a transglycosylase.</text>
</comment>
<dbReference type="Pfam" id="PF00332">
    <property type="entry name" value="Glyco_hydro_17"/>
    <property type="match status" value="1"/>
</dbReference>
<evidence type="ECO:0000256" key="3">
    <source>
        <dbReference type="ARBA" id="ARBA00004609"/>
    </source>
</evidence>
<feature type="signal peptide" evidence="24">
    <location>
        <begin position="1"/>
        <end position="19"/>
    </location>
</feature>
<evidence type="ECO:0000256" key="15">
    <source>
        <dbReference type="ARBA" id="ARBA00023277"/>
    </source>
</evidence>
<keyword evidence="15" id="KW-0119">Carbohydrate metabolism</keyword>
<feature type="compositionally biased region" description="Low complexity" evidence="23">
    <location>
        <begin position="318"/>
        <end position="330"/>
    </location>
</feature>
<evidence type="ECO:0000256" key="24">
    <source>
        <dbReference type="SAM" id="SignalP"/>
    </source>
</evidence>
<keyword evidence="8" id="KW-0134">Cell wall</keyword>
<comment type="subcellular location">
    <subcellularLocation>
        <location evidence="3">Cell membrane</location>
        <topology evidence="3">Lipid-anchor</topology>
        <topology evidence="3">GPI-anchor</topology>
    </subcellularLocation>
    <subcellularLocation>
        <location evidence="2">Secreted</location>
        <location evidence="2">Cell wall</location>
    </subcellularLocation>
</comment>
<dbReference type="Gene3D" id="3.20.20.80">
    <property type="entry name" value="Glycosidases"/>
    <property type="match status" value="1"/>
</dbReference>
<dbReference type="EC" id="3.2.1.39" evidence="5"/>
<comment type="catalytic activity">
    <reaction evidence="1">
        <text>Hydrolysis of (1-&gt;3)-beta-D-glucosidic linkages in (1-&gt;3)-beta-D-glucans.</text>
        <dbReference type="EC" id="3.2.1.39"/>
    </reaction>
</comment>
<accession>A0ABP0D961</accession>
<comment type="similarity">
    <text evidence="4 22">Belongs to the glycosyl hydrolase 17 family.</text>
</comment>
<dbReference type="PANTHER" id="PTHR16631">
    <property type="entry name" value="GLUCAN 1,3-BETA-GLUCOSIDASE"/>
    <property type="match status" value="1"/>
</dbReference>
<evidence type="ECO:0000256" key="20">
    <source>
        <dbReference type="ARBA" id="ARBA00032134"/>
    </source>
</evidence>
<dbReference type="PANTHER" id="PTHR16631:SF13">
    <property type="entry name" value="GLUCAN ENDO-1,3-BETA-GLUCOSIDASE EGLC-RELATED"/>
    <property type="match status" value="1"/>
</dbReference>
<evidence type="ECO:0000256" key="2">
    <source>
        <dbReference type="ARBA" id="ARBA00004191"/>
    </source>
</evidence>
<keyword evidence="10" id="KW-0336">GPI-anchor</keyword>
<keyword evidence="16" id="KW-0449">Lipoprotein</keyword>
<evidence type="ECO:0000256" key="19">
    <source>
        <dbReference type="ARBA" id="ARBA00025152"/>
    </source>
</evidence>
<keyword evidence="7" id="KW-1003">Cell membrane</keyword>
<evidence type="ECO:0000256" key="11">
    <source>
        <dbReference type="ARBA" id="ARBA00022729"/>
    </source>
</evidence>
<sequence>MRSVASLAALVAALPSALAAYQGFNYGSTFTDGSPKAQSDFEADFKTAAGLDGTGGAFNSARLYTMIQGGTTNDVISAVPAAISTKTSLLLGLWASAGDGNFANEIAALKAAISSYGDSLGPLVAGISVGSEDLYRVSPTGILNKSGYGATPDTLVNYISQVRAAIANTPLSGAPIGHVDTWTAWVNGSNDAVIDAVDFLGVDAYPYFQSTEPNGIDQGAALLNTATDNTASVAKGKPVWVTETGWPVSGDTSNLAVPSPENAKTFWDEAGCPRFGNVNIWWFTLQDAAPTTPNPSFGIIGSTLTTTPIYDLSCAKVSSPKPSSTPSTTSATRVQHKTSSTTSETPTSTVFTVTSTSTSSSTSSTTPPASSSTGAAGGVGGVASSSTATKTTLTTSTASSSATSSTVASSSSSASQSPNGTTTATGGVSSTGSSSTATGTGATVPTSGATALSGSIGAGIAAIMAAVLLL</sequence>
<evidence type="ECO:0000256" key="14">
    <source>
        <dbReference type="ARBA" id="ARBA00023180"/>
    </source>
</evidence>